<gene>
    <name evidence="1" type="ORF">SAMN02745120_0621</name>
</gene>
<keyword evidence="2" id="KW-1185">Reference proteome</keyword>
<name>A0A1T5A0L3_9FIRM</name>
<accession>A0A1T5A0L3</accession>
<dbReference type="AlphaFoldDB" id="A0A1T5A0L3"/>
<reference evidence="2" key="1">
    <citation type="submission" date="2017-02" db="EMBL/GenBank/DDBJ databases">
        <authorList>
            <person name="Varghese N."/>
            <person name="Submissions S."/>
        </authorList>
    </citation>
    <scope>NUCLEOTIDE SEQUENCE [LARGE SCALE GENOMIC DNA]</scope>
    <source>
        <strain evidence="2">ATCC 35199</strain>
    </source>
</reference>
<evidence type="ECO:0008006" key="3">
    <source>
        <dbReference type="Google" id="ProtNLM"/>
    </source>
</evidence>
<sequence>MSNLDKALRYIDKLYFKKNLPLDKAIEAGRAYLSAINRLN</sequence>
<dbReference type="RefSeq" id="WP_278278396.1">
    <property type="nucleotide sequence ID" value="NZ_FUYN01000001.1"/>
</dbReference>
<protein>
    <recommendedName>
        <fullName evidence="3">HEPN domain-containing protein</fullName>
    </recommendedName>
</protein>
<evidence type="ECO:0000313" key="2">
    <source>
        <dbReference type="Proteomes" id="UP000243406"/>
    </source>
</evidence>
<dbReference type="Proteomes" id="UP000243406">
    <property type="component" value="Unassembled WGS sequence"/>
</dbReference>
<organism evidence="1 2">
    <name type="scientific">Acetoanaerobium noterae</name>
    <dbReference type="NCBI Taxonomy" id="745369"/>
    <lineage>
        <taxon>Bacteria</taxon>
        <taxon>Bacillati</taxon>
        <taxon>Bacillota</taxon>
        <taxon>Clostridia</taxon>
        <taxon>Peptostreptococcales</taxon>
        <taxon>Filifactoraceae</taxon>
        <taxon>Acetoanaerobium</taxon>
    </lineage>
</organism>
<dbReference type="EMBL" id="FUYN01000001">
    <property type="protein sequence ID" value="SKB28498.1"/>
    <property type="molecule type" value="Genomic_DNA"/>
</dbReference>
<evidence type="ECO:0000313" key="1">
    <source>
        <dbReference type="EMBL" id="SKB28498.1"/>
    </source>
</evidence>
<proteinExistence type="predicted"/>